<keyword evidence="3" id="KW-1185">Reference proteome</keyword>
<feature type="region of interest" description="Disordered" evidence="1">
    <location>
        <begin position="84"/>
        <end position="112"/>
    </location>
</feature>
<sequence>MLPGDPVIGGEGVDLSESWSPAIPFSLEDLHPRNDEIRYSDPLNDEEPMAEVQLTVECNIFAIGQQHTEQPEIIIEGRVDQFSPNKTSAVSEKTSPRSDLRWKPTGRNSKTDWSKVIPTDSYSTLHKQVDINPHMVSKVDIPNIHACKQTLDEKSQIMFRKEDISETIVKVDSQMMIQRNDV</sequence>
<comment type="caution">
    <text evidence="2">The sequence shown here is derived from an EMBL/GenBank/DDBJ whole genome shotgun (WGS) entry which is preliminary data.</text>
</comment>
<organism evidence="2 3">
    <name type="scientific">Tanacetum coccineum</name>
    <dbReference type="NCBI Taxonomy" id="301880"/>
    <lineage>
        <taxon>Eukaryota</taxon>
        <taxon>Viridiplantae</taxon>
        <taxon>Streptophyta</taxon>
        <taxon>Embryophyta</taxon>
        <taxon>Tracheophyta</taxon>
        <taxon>Spermatophyta</taxon>
        <taxon>Magnoliopsida</taxon>
        <taxon>eudicotyledons</taxon>
        <taxon>Gunneridae</taxon>
        <taxon>Pentapetalae</taxon>
        <taxon>asterids</taxon>
        <taxon>campanulids</taxon>
        <taxon>Asterales</taxon>
        <taxon>Asteraceae</taxon>
        <taxon>Asteroideae</taxon>
        <taxon>Anthemideae</taxon>
        <taxon>Anthemidinae</taxon>
        <taxon>Tanacetum</taxon>
    </lineage>
</organism>
<name>A0ABQ4XED5_9ASTR</name>
<reference evidence="2" key="2">
    <citation type="submission" date="2022-01" db="EMBL/GenBank/DDBJ databases">
        <authorList>
            <person name="Yamashiro T."/>
            <person name="Shiraishi A."/>
            <person name="Satake H."/>
            <person name="Nakayama K."/>
        </authorList>
    </citation>
    <scope>NUCLEOTIDE SEQUENCE</scope>
</reference>
<reference evidence="2" key="1">
    <citation type="journal article" date="2022" name="Int. J. Mol. Sci.">
        <title>Draft Genome of Tanacetum Coccineum: Genomic Comparison of Closely Related Tanacetum-Family Plants.</title>
        <authorList>
            <person name="Yamashiro T."/>
            <person name="Shiraishi A."/>
            <person name="Nakayama K."/>
            <person name="Satake H."/>
        </authorList>
    </citation>
    <scope>NUCLEOTIDE SEQUENCE</scope>
</reference>
<dbReference type="EMBL" id="BQNB010009422">
    <property type="protein sequence ID" value="GJS63323.1"/>
    <property type="molecule type" value="Genomic_DNA"/>
</dbReference>
<accession>A0ABQ4XED5</accession>
<evidence type="ECO:0000256" key="1">
    <source>
        <dbReference type="SAM" id="MobiDB-lite"/>
    </source>
</evidence>
<feature type="compositionally biased region" description="Polar residues" evidence="1">
    <location>
        <begin position="84"/>
        <end position="93"/>
    </location>
</feature>
<gene>
    <name evidence="2" type="ORF">Tco_0677887</name>
</gene>
<proteinExistence type="predicted"/>
<evidence type="ECO:0000313" key="2">
    <source>
        <dbReference type="EMBL" id="GJS63323.1"/>
    </source>
</evidence>
<protein>
    <submittedName>
        <fullName evidence="2">Uncharacterized protein</fullName>
    </submittedName>
</protein>
<dbReference type="Proteomes" id="UP001151760">
    <property type="component" value="Unassembled WGS sequence"/>
</dbReference>
<evidence type="ECO:0000313" key="3">
    <source>
        <dbReference type="Proteomes" id="UP001151760"/>
    </source>
</evidence>